<feature type="domain" description="Chorismate mutase" evidence="3">
    <location>
        <begin position="4"/>
        <end position="95"/>
    </location>
</feature>
<dbReference type="GO" id="GO:0009697">
    <property type="term" value="P:salicylic acid biosynthetic process"/>
    <property type="evidence" value="ECO:0007669"/>
    <property type="project" value="TreeGrafter"/>
</dbReference>
<evidence type="ECO:0000259" key="3">
    <source>
        <dbReference type="PROSITE" id="PS51168"/>
    </source>
</evidence>
<name>A0A074T922_9RHOB</name>
<dbReference type="InterPro" id="IPR036263">
    <property type="entry name" value="Chorismate_II_sf"/>
</dbReference>
<sequence>MPDTPRITTLGEARAQIDALDVELIALLAARTRIVEQVVHIKQREGLAARLPDRVDEVIDNAVRQAKAAGVDPGLVEGLWREMVEHFIALEERDLGKEGRR</sequence>
<dbReference type="STRING" id="1185766.SAMN05216224_101813"/>
<dbReference type="EC" id="5.4.99.5" evidence="1"/>
<dbReference type="eggNOG" id="COG1605">
    <property type="taxonomic scope" value="Bacteria"/>
</dbReference>
<keyword evidence="2" id="KW-0413">Isomerase</keyword>
<protein>
    <recommendedName>
        <fullName evidence="1">chorismate mutase</fullName>
        <ecNumber evidence="1">5.4.99.5</ecNumber>
    </recommendedName>
</protein>
<dbReference type="PANTHER" id="PTHR38041:SF1">
    <property type="entry name" value="CHORISMATE MUTASE"/>
    <property type="match status" value="1"/>
</dbReference>
<evidence type="ECO:0000256" key="2">
    <source>
        <dbReference type="ARBA" id="ARBA00023235"/>
    </source>
</evidence>
<gene>
    <name evidence="4" type="ORF">DL1_12800</name>
</gene>
<dbReference type="InterPro" id="IPR036979">
    <property type="entry name" value="CM_dom_sf"/>
</dbReference>
<dbReference type="SMART" id="SM00830">
    <property type="entry name" value="CM_2"/>
    <property type="match status" value="1"/>
</dbReference>
<dbReference type="Pfam" id="PF01817">
    <property type="entry name" value="CM_2"/>
    <property type="match status" value="1"/>
</dbReference>
<comment type="caution">
    <text evidence="4">The sequence shown here is derived from an EMBL/GenBank/DDBJ whole genome shotgun (WGS) entry which is preliminary data.</text>
</comment>
<evidence type="ECO:0000313" key="5">
    <source>
        <dbReference type="Proteomes" id="UP000027725"/>
    </source>
</evidence>
<dbReference type="SUPFAM" id="SSF48600">
    <property type="entry name" value="Chorismate mutase II"/>
    <property type="match status" value="1"/>
</dbReference>
<dbReference type="InterPro" id="IPR051331">
    <property type="entry name" value="Chorismate_mutase-related"/>
</dbReference>
<dbReference type="PROSITE" id="PS51168">
    <property type="entry name" value="CHORISMATE_MUT_2"/>
    <property type="match status" value="1"/>
</dbReference>
<reference evidence="4 5" key="1">
    <citation type="submission" date="2014-03" db="EMBL/GenBank/DDBJ databases">
        <title>The draft genome sequence of Thioclava dalianensis DLFJ1-1.</title>
        <authorList>
            <person name="Lai Q."/>
            <person name="Shao Z."/>
        </authorList>
    </citation>
    <scope>NUCLEOTIDE SEQUENCE [LARGE SCALE GENOMIC DNA]</scope>
    <source>
        <strain evidence="4 5">DLFJ1-1</strain>
    </source>
</reference>
<keyword evidence="5" id="KW-1185">Reference proteome</keyword>
<dbReference type="OrthoDB" id="514491at2"/>
<dbReference type="GO" id="GO:0004106">
    <property type="term" value="F:chorismate mutase activity"/>
    <property type="evidence" value="ECO:0007669"/>
    <property type="project" value="UniProtKB-EC"/>
</dbReference>
<dbReference type="RefSeq" id="WP_038068990.1">
    <property type="nucleotide sequence ID" value="NZ_FOVB01000001.1"/>
</dbReference>
<dbReference type="InterPro" id="IPR002701">
    <property type="entry name" value="CM_II_prokaryot"/>
</dbReference>
<dbReference type="EMBL" id="JHEH01000039">
    <property type="protein sequence ID" value="KEP68261.1"/>
    <property type="molecule type" value="Genomic_DNA"/>
</dbReference>
<dbReference type="Gene3D" id="1.20.59.10">
    <property type="entry name" value="Chorismate mutase"/>
    <property type="match status" value="1"/>
</dbReference>
<evidence type="ECO:0000313" key="4">
    <source>
        <dbReference type="EMBL" id="KEP68261.1"/>
    </source>
</evidence>
<proteinExistence type="predicted"/>
<organism evidence="4 5">
    <name type="scientific">Thioclava dalianensis</name>
    <dbReference type="NCBI Taxonomy" id="1185766"/>
    <lineage>
        <taxon>Bacteria</taxon>
        <taxon>Pseudomonadati</taxon>
        <taxon>Pseudomonadota</taxon>
        <taxon>Alphaproteobacteria</taxon>
        <taxon>Rhodobacterales</taxon>
        <taxon>Paracoccaceae</taxon>
        <taxon>Thioclava</taxon>
    </lineage>
</organism>
<dbReference type="AlphaFoldDB" id="A0A074T922"/>
<dbReference type="GO" id="GO:0046417">
    <property type="term" value="P:chorismate metabolic process"/>
    <property type="evidence" value="ECO:0007669"/>
    <property type="project" value="InterPro"/>
</dbReference>
<dbReference type="Proteomes" id="UP000027725">
    <property type="component" value="Unassembled WGS sequence"/>
</dbReference>
<evidence type="ECO:0000256" key="1">
    <source>
        <dbReference type="ARBA" id="ARBA00012404"/>
    </source>
</evidence>
<dbReference type="PANTHER" id="PTHR38041">
    <property type="entry name" value="CHORISMATE MUTASE"/>
    <property type="match status" value="1"/>
</dbReference>
<accession>A0A074T922</accession>